<sequence>MAALEMLFEEAKRLESERKFKEAERRYTEYIRYCAAEMDRGRKNSNDLSERLALAYNNRGLVRYLLVDFDAAIQDFTSALQLDDQLAVAYYNRGLVHYRLGQLEQALQDLGESHRLDPDFQSTNDALHDALHQRTTWVSASSSPTSP</sequence>
<dbReference type="PANTHER" id="PTHR47059">
    <property type="entry name" value="TETRATRICOPEPTIDE REPEAT PROTEIN 32"/>
    <property type="match status" value="1"/>
</dbReference>
<name>A0A1D1VSM0_RAMVA</name>
<dbReference type="SMART" id="SM00028">
    <property type="entry name" value="TPR"/>
    <property type="match status" value="2"/>
</dbReference>
<dbReference type="PROSITE" id="PS50293">
    <property type="entry name" value="TPR_REGION"/>
    <property type="match status" value="1"/>
</dbReference>
<dbReference type="AlphaFoldDB" id="A0A1D1VSM0"/>
<comment type="caution">
    <text evidence="2">The sequence shown here is derived from an EMBL/GenBank/DDBJ whole genome shotgun (WGS) entry which is preliminary data.</text>
</comment>
<dbReference type="InterPro" id="IPR019734">
    <property type="entry name" value="TPR_rpt"/>
</dbReference>
<dbReference type="Gene3D" id="1.25.40.10">
    <property type="entry name" value="Tetratricopeptide repeat domain"/>
    <property type="match status" value="1"/>
</dbReference>
<dbReference type="SUPFAM" id="SSF48452">
    <property type="entry name" value="TPR-like"/>
    <property type="match status" value="1"/>
</dbReference>
<gene>
    <name evidence="2" type="primary">RvY_14324-1</name>
    <name evidence="2" type="synonym">RvY_14324.1</name>
    <name evidence="2" type="ORF">RvY_14324</name>
</gene>
<dbReference type="OrthoDB" id="2017782at2759"/>
<evidence type="ECO:0000313" key="3">
    <source>
        <dbReference type="Proteomes" id="UP000186922"/>
    </source>
</evidence>
<dbReference type="Pfam" id="PF13181">
    <property type="entry name" value="TPR_8"/>
    <property type="match status" value="1"/>
</dbReference>
<feature type="repeat" description="TPR" evidence="1">
    <location>
        <begin position="87"/>
        <end position="120"/>
    </location>
</feature>
<dbReference type="EMBL" id="BDGG01000010">
    <property type="protein sequence ID" value="GAV03971.1"/>
    <property type="molecule type" value="Genomic_DNA"/>
</dbReference>
<keyword evidence="3" id="KW-1185">Reference proteome</keyword>
<protein>
    <submittedName>
        <fullName evidence="2">Uncharacterized protein</fullName>
    </submittedName>
</protein>
<evidence type="ECO:0000313" key="2">
    <source>
        <dbReference type="EMBL" id="GAV03971.1"/>
    </source>
</evidence>
<accession>A0A1D1VSM0</accession>
<organism evidence="2 3">
    <name type="scientific">Ramazzottius varieornatus</name>
    <name type="common">Water bear</name>
    <name type="synonym">Tardigrade</name>
    <dbReference type="NCBI Taxonomy" id="947166"/>
    <lineage>
        <taxon>Eukaryota</taxon>
        <taxon>Metazoa</taxon>
        <taxon>Ecdysozoa</taxon>
        <taxon>Tardigrada</taxon>
        <taxon>Eutardigrada</taxon>
        <taxon>Parachela</taxon>
        <taxon>Hypsibioidea</taxon>
        <taxon>Ramazzottiidae</taxon>
        <taxon>Ramazzottius</taxon>
    </lineage>
</organism>
<evidence type="ECO:0000256" key="1">
    <source>
        <dbReference type="PROSITE-ProRule" id="PRU00339"/>
    </source>
</evidence>
<feature type="repeat" description="TPR" evidence="1">
    <location>
        <begin position="53"/>
        <end position="86"/>
    </location>
</feature>
<keyword evidence="1" id="KW-0802">TPR repeat</keyword>
<dbReference type="Proteomes" id="UP000186922">
    <property type="component" value="Unassembled WGS sequence"/>
</dbReference>
<dbReference type="InterPro" id="IPR011990">
    <property type="entry name" value="TPR-like_helical_dom_sf"/>
</dbReference>
<dbReference type="Pfam" id="PF00515">
    <property type="entry name" value="TPR_1"/>
    <property type="match status" value="1"/>
</dbReference>
<reference evidence="2 3" key="1">
    <citation type="journal article" date="2016" name="Nat. Commun.">
        <title>Extremotolerant tardigrade genome and improved radiotolerance of human cultured cells by tardigrade-unique protein.</title>
        <authorList>
            <person name="Hashimoto T."/>
            <person name="Horikawa D.D."/>
            <person name="Saito Y."/>
            <person name="Kuwahara H."/>
            <person name="Kozuka-Hata H."/>
            <person name="Shin-I T."/>
            <person name="Minakuchi Y."/>
            <person name="Ohishi K."/>
            <person name="Motoyama A."/>
            <person name="Aizu T."/>
            <person name="Enomoto A."/>
            <person name="Kondo K."/>
            <person name="Tanaka S."/>
            <person name="Hara Y."/>
            <person name="Koshikawa S."/>
            <person name="Sagara H."/>
            <person name="Miura T."/>
            <person name="Yokobori S."/>
            <person name="Miyagawa K."/>
            <person name="Suzuki Y."/>
            <person name="Kubo T."/>
            <person name="Oyama M."/>
            <person name="Kohara Y."/>
            <person name="Fujiyama A."/>
            <person name="Arakawa K."/>
            <person name="Katayama T."/>
            <person name="Toyoda A."/>
            <person name="Kunieda T."/>
        </authorList>
    </citation>
    <scope>NUCLEOTIDE SEQUENCE [LARGE SCALE GENOMIC DNA]</scope>
    <source>
        <strain evidence="2 3">YOKOZUNA-1</strain>
    </source>
</reference>
<dbReference type="PROSITE" id="PS50005">
    <property type="entry name" value="TPR"/>
    <property type="match status" value="2"/>
</dbReference>
<dbReference type="PANTHER" id="PTHR47059:SF1">
    <property type="entry name" value="TETRATRICOPEPTIDE REPEAT PROTEIN 32"/>
    <property type="match status" value="1"/>
</dbReference>
<proteinExistence type="predicted"/>
<dbReference type="STRING" id="947166.A0A1D1VSM0"/>